<feature type="domain" description="RIH" evidence="13">
    <location>
        <begin position="635"/>
        <end position="813"/>
    </location>
</feature>
<dbReference type="Gene3D" id="1.25.10.30">
    <property type="entry name" value="IP3 receptor type 1 binding core, RIH domain"/>
    <property type="match status" value="1"/>
</dbReference>
<keyword evidence="6 11" id="KW-0472">Membrane</keyword>
<comment type="subcellular location">
    <subcellularLocation>
        <location evidence="1">Endomembrane system</location>
        <topology evidence="1">Multi-pass membrane protein</topology>
    </subcellularLocation>
</comment>
<keyword evidence="4 11" id="KW-1133">Transmembrane helix</keyword>
<feature type="domain" description="RIH" evidence="13">
    <location>
        <begin position="1306"/>
        <end position="1468"/>
    </location>
</feature>
<feature type="domain" description="RyR/IP3R Homology associated" evidence="14">
    <location>
        <begin position="2016"/>
        <end position="2113"/>
    </location>
</feature>
<gene>
    <name evidence="16" type="ORF">HTEP1355_LOCUS18862</name>
</gene>
<evidence type="ECO:0008006" key="17">
    <source>
        <dbReference type="Google" id="ProtNLM"/>
    </source>
</evidence>
<evidence type="ECO:0000313" key="16">
    <source>
        <dbReference type="EMBL" id="CAD8805183.1"/>
    </source>
</evidence>
<dbReference type="EMBL" id="HBFN01032575">
    <property type="protein sequence ID" value="CAD8805183.1"/>
    <property type="molecule type" value="Transcribed_RNA"/>
</dbReference>
<organism evidence="16">
    <name type="scientific">Hemiselmis tepida</name>
    <dbReference type="NCBI Taxonomy" id="464990"/>
    <lineage>
        <taxon>Eukaryota</taxon>
        <taxon>Cryptophyceae</taxon>
        <taxon>Cryptomonadales</taxon>
        <taxon>Hemiselmidaceae</taxon>
        <taxon>Hemiselmis</taxon>
    </lineage>
</organism>
<dbReference type="GO" id="GO:0012505">
    <property type="term" value="C:endomembrane system"/>
    <property type="evidence" value="ECO:0007669"/>
    <property type="project" value="UniProtKB-SubCell"/>
</dbReference>
<protein>
    <recommendedName>
        <fullName evidence="17">Inositol 1,4,5-trisphosphate receptor</fullName>
    </recommendedName>
</protein>
<keyword evidence="3 11" id="KW-0812">Transmembrane</keyword>
<dbReference type="GO" id="GO:0016020">
    <property type="term" value="C:membrane"/>
    <property type="evidence" value="ECO:0007669"/>
    <property type="project" value="InterPro"/>
</dbReference>
<evidence type="ECO:0000256" key="8">
    <source>
        <dbReference type="ARBA" id="ARBA00023303"/>
    </source>
</evidence>
<dbReference type="Pfam" id="PF01365">
    <property type="entry name" value="RYDR_ITPR"/>
    <property type="match status" value="2"/>
</dbReference>
<dbReference type="InterPro" id="IPR014821">
    <property type="entry name" value="Ins145_P3_rcpt"/>
</dbReference>
<dbReference type="Gene3D" id="1.10.287.70">
    <property type="match status" value="1"/>
</dbReference>
<evidence type="ECO:0000256" key="7">
    <source>
        <dbReference type="ARBA" id="ARBA00023286"/>
    </source>
</evidence>
<evidence type="ECO:0000259" key="12">
    <source>
        <dbReference type="Pfam" id="PF00520"/>
    </source>
</evidence>
<feature type="compositionally biased region" description="Low complexity" evidence="10">
    <location>
        <begin position="311"/>
        <end position="320"/>
    </location>
</feature>
<evidence type="ECO:0000256" key="5">
    <source>
        <dbReference type="ARBA" id="ARBA00023065"/>
    </source>
</evidence>
<dbReference type="InterPro" id="IPR013662">
    <property type="entry name" value="RIH_assoc-dom"/>
</dbReference>
<keyword evidence="9" id="KW-0175">Coiled coil</keyword>
<dbReference type="GO" id="GO:0005262">
    <property type="term" value="F:calcium channel activity"/>
    <property type="evidence" value="ECO:0007669"/>
    <property type="project" value="InterPro"/>
</dbReference>
<evidence type="ECO:0000256" key="11">
    <source>
        <dbReference type="SAM" id="Phobius"/>
    </source>
</evidence>
<reference evidence="16" key="1">
    <citation type="submission" date="2021-01" db="EMBL/GenBank/DDBJ databases">
        <authorList>
            <person name="Corre E."/>
            <person name="Pelletier E."/>
            <person name="Niang G."/>
            <person name="Scheremetjew M."/>
            <person name="Finn R."/>
            <person name="Kale V."/>
            <person name="Holt S."/>
            <person name="Cochrane G."/>
            <person name="Meng A."/>
            <person name="Brown T."/>
            <person name="Cohen L."/>
        </authorList>
    </citation>
    <scope>NUCLEOTIDE SEQUENCE</scope>
    <source>
        <strain evidence="16">CCMP443</strain>
    </source>
</reference>
<feature type="coiled-coil region" evidence="9">
    <location>
        <begin position="2848"/>
        <end position="2875"/>
    </location>
</feature>
<feature type="domain" description="Inositol 1,4,5-trisphosphate/ryanodine receptor" evidence="15">
    <location>
        <begin position="74"/>
        <end position="282"/>
    </location>
</feature>
<dbReference type="InterPro" id="IPR035910">
    <property type="entry name" value="RyR/IP3R_RIH_dom_sf"/>
</dbReference>
<feature type="domain" description="Ion transport" evidence="12">
    <location>
        <begin position="2617"/>
        <end position="2747"/>
    </location>
</feature>
<evidence type="ECO:0000256" key="3">
    <source>
        <dbReference type="ARBA" id="ARBA00022692"/>
    </source>
</evidence>
<name>A0A7S0Z297_9CRYP</name>
<dbReference type="SUPFAM" id="SSF82109">
    <property type="entry name" value="MIR domain"/>
    <property type="match status" value="1"/>
</dbReference>
<feature type="region of interest" description="Disordered" evidence="10">
    <location>
        <begin position="2128"/>
        <end position="2174"/>
    </location>
</feature>
<keyword evidence="5" id="KW-0406">Ion transport</keyword>
<keyword evidence="2" id="KW-0813">Transport</keyword>
<evidence type="ECO:0000259" key="13">
    <source>
        <dbReference type="Pfam" id="PF01365"/>
    </source>
</evidence>
<accession>A0A7S0Z297</accession>
<feature type="region of interest" description="Disordered" evidence="10">
    <location>
        <begin position="2492"/>
        <end position="2533"/>
    </location>
</feature>
<keyword evidence="7" id="KW-1071">Ligand-gated ion channel</keyword>
<evidence type="ECO:0000256" key="1">
    <source>
        <dbReference type="ARBA" id="ARBA00004127"/>
    </source>
</evidence>
<feature type="region of interest" description="Disordered" evidence="10">
    <location>
        <begin position="303"/>
        <end position="325"/>
    </location>
</feature>
<feature type="compositionally biased region" description="Basic and acidic residues" evidence="10">
    <location>
        <begin position="2158"/>
        <end position="2169"/>
    </location>
</feature>
<keyword evidence="8" id="KW-0407">Ion channel</keyword>
<evidence type="ECO:0000256" key="10">
    <source>
        <dbReference type="SAM" id="MobiDB-lite"/>
    </source>
</evidence>
<dbReference type="Gene3D" id="2.80.10.50">
    <property type="match status" value="2"/>
</dbReference>
<evidence type="ECO:0000256" key="9">
    <source>
        <dbReference type="SAM" id="Coils"/>
    </source>
</evidence>
<evidence type="ECO:0000256" key="6">
    <source>
        <dbReference type="ARBA" id="ARBA00023136"/>
    </source>
</evidence>
<feature type="compositionally biased region" description="Polar residues" evidence="10">
    <location>
        <begin position="27"/>
        <end position="41"/>
    </location>
</feature>
<dbReference type="InterPro" id="IPR036300">
    <property type="entry name" value="MIR_dom_sf"/>
</dbReference>
<evidence type="ECO:0000259" key="14">
    <source>
        <dbReference type="Pfam" id="PF08454"/>
    </source>
</evidence>
<dbReference type="Pfam" id="PF08454">
    <property type="entry name" value="RIH_assoc"/>
    <property type="match status" value="1"/>
</dbReference>
<feature type="transmembrane region" description="Helical" evidence="11">
    <location>
        <begin position="2641"/>
        <end position="2659"/>
    </location>
</feature>
<feature type="transmembrane region" description="Helical" evidence="11">
    <location>
        <begin position="2712"/>
        <end position="2738"/>
    </location>
</feature>
<dbReference type="Pfam" id="PF08709">
    <property type="entry name" value="Ins145_P3_rec"/>
    <property type="match status" value="1"/>
</dbReference>
<dbReference type="SUPFAM" id="SSF100909">
    <property type="entry name" value="IP3 receptor type 1 binding core, domain 2"/>
    <property type="match status" value="2"/>
</dbReference>
<feature type="region of interest" description="Disordered" evidence="10">
    <location>
        <begin position="1"/>
        <end position="58"/>
    </location>
</feature>
<evidence type="ECO:0000256" key="4">
    <source>
        <dbReference type="ARBA" id="ARBA00022989"/>
    </source>
</evidence>
<dbReference type="PANTHER" id="PTHR13715">
    <property type="entry name" value="RYANODINE RECEPTOR AND IP3 RECEPTOR"/>
    <property type="match status" value="1"/>
</dbReference>
<proteinExistence type="predicted"/>
<sequence>MDSANPSGYDDTKPSGGRPSLKPISAAQPNPTHLDSASKQSAGILPKQDPGMDVWGGGGPSILEGWTPDQDSPSLCFGDIISLVGNDTNSCIAYAGAHDGRAWVVEIGKQASTPPNMEDCRFQVIPRRQYAEARRVNKLTVKGLWDDGKRLKVPDMREKMTTSTDKLADDFAKEHNLNPKSLPHLLEMMEALVSREDEHAENMAEYRRQEGQEVLYGSMCQLQHVSTGRMLTVSKLQAIERTEKKVEMSMEGTDAAVLVIKPAFKTHSQGEPVSSGDLVTFMTKRKIHGKNLFLHMSNFIPGDSGRNRPDSAPSSGSRPGTGSGQQMTLDLVLSFLKTDSEAIAGAQELNATAERPTFWRPMLFASSKDKHSAKHLLKAEEYVCFYDKDVEAYLSHTSEVGPHFRCSKRVSSKARKKSSWMWKIESKTLVAAGARVHCSDAVHYRLKHVVTGKYLKAEGETLTMTHEYWNPKCLFSFKRFSRASGDDSTNRNSLVFLRSAGHKPAWVTAAFPSDRLTLDGAPREARDKPELGSDRDRVVNIRLTQQEHVSEQIALSVMPLTRKDIATVTRFRQADAVLSDYCRHLDGCSGVPCSEPFDPPAQLPGPVVELLRVVSVYHGEVMATLKELVLECTEEEDTNPWTKDGTPSTVTQKLMREVGSLGTIMRLVELHFNKGIAVSWMRKKFGPNRDRYDPRLEKVAEIARMSYRCLQQAIKWNQRSALVLSKFVPTIYSHLGQSLNCTSTLRNIFNGQRGREGQVYTHLLGQITTDMVEKFAERLSESRDPRFADFLQSICTCDGVPVPPNQDCVIGLLGSRNLLPILEVTGSGNDVELTVRMDGRSEVVRMSQYRKTTQTARVVRELCDVVMVRQFEELSAEDKLVRYLAASLDLYADLSLGRNAHVLTFLLKRHASQLCFTYEDILKVMASDSMPSVIRSRYATLMLRFFVDRHPQSSQPSLLFTRVWTRVSERMSLEKNSVKPFGAADIDSPKSGNLQTLSADLTIPTCPTGFVDLRRLMLEQLQAASADQGVLAISPESSWGPIEYVKAAVSLCDVMADFRLWNIGTLAEGNSDVDRTEEIKELTEALLLILKRIHSTLQGVAGRNRQRLSAKLQDLGSQVTDLMMKLFDLRSNARLTLAVHQWENIYDRVQQQLVEAWGDENRGANHVEESFGKIMEGQSETLRNLQSAMFSPDIFLPAKSQFRDPVSLERVLFELGDVKSGELRERAFKLLFRHKMEKAFVVQELRQVQLLVYSEAVHVFGESESVMRRLIELKAKLAADHSGAVHEAQALVRALSGHIVVTDKVSRTLVKKHQTIMLNQGLERAIVSILQLPLARKPREEDGVKDADIAQNDSRRELFQVLYDFLKNLATGNRAVQERLFVHFDLFVSHCGILHLNVSDSLHAILQDNLGCLSLLRSDFMFKFVNLITRFGRKARWLAFLKVFLSIRGRPIQRNQDTLLALLLNDADEILDLTGSYVDGAGLAATDERYGKTRLELMLMREHERKFGSLLKYHVCSLDLLAACGKDKNPSAKAKLAELLPISKVLHNIMSLDRLPPEEGAGRHPQLDADTVHYVQKPWVQVLLNVYLSSLDQEAMRACMNYHDVIWPSEEHDTCLMQQMRDAIASLPPRLAKASALGAGSHASLKDGVPFWGVSDDMGSNLGHHIEYAQVCLGALLTYFSGNLFEAIPDNNKMDAMNLAKEIRTAVERLHNKGEELRLDWPIGGISRDLHGAIGAVVNLPGGTLVHAALLPVKDKSLQPEEVFKRGFVELHKMLGVDYHGKDTMKNQRMWLHSVRSLGMLFGTNEGLNVGSPPRMLAHLLTLLADTKTDVFIRTQGLRTVRSIIYLQPNNSSLSEAQREEQFQLFLNNEPPTYSDAVVGLQMEATMAGAINAILNSLDGTMRGQENEADEGNNVLGALRLGATLLEHGNRFVQDRFVEALRNPASQGFFLQLRNLLENSVEGIKEDKRRAKQAILVREEMQRGNISMSARGSFSSGPTNVLDDSKEDLASHVQTIQVVKLMRLLCAGQHRRLQDLLRVQAHNRESVDLYDEVVKYISALEPGLKSSIDRTDDTCSSAVEQCFNTLADAMRGPNVANQNAIASTGIFDLVDLIMMKLRLTGQDRSRGIASLLPPHSTPPGVLGSSEPLPLAKGGSLRSIKDPVSQDRHKPMSGIQKDPKKLLLGALELGTDLFGRGKTAAQMEKTRTVNNTRSKVKQAVLACLMAFLDGCEDDKLCVQMLTTLQWDNMMTRMVECYDAYQDNSLMDRSNAIKEGLGYYHLFRFINNFDSEKKTIEPIMFHTSARKTVAHFFEQRTGYIEISRSARLERIYFELPEECLSGTLDNDFEEMYQAERNDPDKKQQEYLSNMVRLIERERYHGAIRKTWLSFTIDHWQTCRSLTFNVALILQVVLVLGGYMLPTTIDEMRAHEADNSVAFTPTERYILDSVHPQIVFAAVVIGWVQLALCCLRAFCFFYSQFPIIASRIKEDYGIGEEDDGDLDERRTAFGPGTDDGVEGDDNDEEDETEESALMGPRYRLQDEGGQGEGLLDFLAKGPLADQVPDIRSKMEGMSSRARIHLYFKMAMHPWIIYEIFFLLFPVLAVGIPNPLLISFALFEICSWNGSRTVIDAVRFNFVKMTQTLLLGLLVMYIWMIVGFGSLREEHQDDSCRNLFSCFLAYVYSAIRGDGIMTLMDDIQVPNNVIDAFEGGRFVLLRIIFDITHFFIFILILIAIITGIVIDSFSSLREENDNMAEDLRTKCFVCNLDKFPLDQNGVGFDLHVKQEHNPRWYLFFLFGLLEKDNSSLTGQERYVKSLTWPKQDYSWLPREQTFTLKDSQLGDEMGQMREQVGALSSQMASMQRKIDQALERMNDAVQGAVTPPPQGGKN</sequence>
<feature type="transmembrane region" description="Helical" evidence="11">
    <location>
        <begin position="2587"/>
        <end position="2615"/>
    </location>
</feature>
<dbReference type="InterPro" id="IPR000699">
    <property type="entry name" value="RIH_dom"/>
</dbReference>
<dbReference type="InterPro" id="IPR005821">
    <property type="entry name" value="Ion_trans_dom"/>
</dbReference>
<dbReference type="InterPro" id="IPR015925">
    <property type="entry name" value="Ryanodine_IP3_receptor"/>
</dbReference>
<dbReference type="Pfam" id="PF00520">
    <property type="entry name" value="Ion_trans"/>
    <property type="match status" value="1"/>
</dbReference>
<evidence type="ECO:0000259" key="15">
    <source>
        <dbReference type="Pfam" id="PF08709"/>
    </source>
</evidence>
<feature type="compositionally biased region" description="Acidic residues" evidence="10">
    <location>
        <begin position="2512"/>
        <end position="2527"/>
    </location>
</feature>
<dbReference type="PANTHER" id="PTHR13715:SF99">
    <property type="entry name" value="INOSITOL 1,4,5-TRISPHOSPHATE RECEPTOR-LIKE PROTEIN A"/>
    <property type="match status" value="1"/>
</dbReference>
<feature type="transmembrane region" description="Helical" evidence="11">
    <location>
        <begin position="2451"/>
        <end position="2476"/>
    </location>
</feature>
<evidence type="ECO:0000256" key="2">
    <source>
        <dbReference type="ARBA" id="ARBA00022448"/>
    </source>
</evidence>